<feature type="domain" description="Response regulatory" evidence="8">
    <location>
        <begin position="47"/>
        <end position="156"/>
    </location>
</feature>
<dbReference type="PROSITE" id="PS51755">
    <property type="entry name" value="OMPR_PHOB"/>
    <property type="match status" value="1"/>
</dbReference>
<dbReference type="Pfam" id="PF00486">
    <property type="entry name" value="Trans_reg_C"/>
    <property type="match status" value="1"/>
</dbReference>
<evidence type="ECO:0000256" key="7">
    <source>
        <dbReference type="SAM" id="MobiDB-lite"/>
    </source>
</evidence>
<sequence length="259" mass="27604">MIRVRCRTARSSGPPPAGSAEPPPAAPTDREPAIVTPRTSATDKPVVVLLIEHDPAVAELERLYLSREGYQVEVEPDRAGAVSTVAALGPDIVVLDLSALPPPLTQADLHRRVTEAARPAPVVTVLPPGRPEVTGDRTVVRPFSPRTLVGAVAAARRGRADEVAADILRAGTLMLDPQTRMVRIEDRPTPLTATEFDLLAHLMRHPGRVFTREQLLAAAWTSGASAGVRTVDVHIAQLRAKLGQASPIRTVRGVGYAAD</sequence>
<comment type="caution">
    <text evidence="10">The sequence shown here is derived from an EMBL/GenBank/DDBJ whole genome shotgun (WGS) entry which is preliminary data.</text>
</comment>
<feature type="compositionally biased region" description="Pro residues" evidence="7">
    <location>
        <begin position="13"/>
        <end position="26"/>
    </location>
</feature>
<dbReference type="Proteomes" id="UP001501237">
    <property type="component" value="Unassembled WGS sequence"/>
</dbReference>
<feature type="region of interest" description="Disordered" evidence="7">
    <location>
        <begin position="1"/>
        <end position="39"/>
    </location>
</feature>
<dbReference type="EMBL" id="BAAAUV010000025">
    <property type="protein sequence ID" value="GAA3233738.1"/>
    <property type="molecule type" value="Genomic_DNA"/>
</dbReference>
<keyword evidence="4" id="KW-0804">Transcription</keyword>
<evidence type="ECO:0000256" key="2">
    <source>
        <dbReference type="ARBA" id="ARBA00023015"/>
    </source>
</evidence>
<feature type="DNA-binding region" description="OmpR/PhoB-type" evidence="6">
    <location>
        <begin position="165"/>
        <end position="259"/>
    </location>
</feature>
<name>A0ABP6QIN6_9ACTN</name>
<gene>
    <name evidence="10" type="ORF">GCM10010468_66440</name>
</gene>
<accession>A0ABP6QIN6</accession>
<evidence type="ECO:0000256" key="4">
    <source>
        <dbReference type="ARBA" id="ARBA00023163"/>
    </source>
</evidence>
<dbReference type="PANTHER" id="PTHR48111:SF4">
    <property type="entry name" value="DNA-BINDING DUAL TRANSCRIPTIONAL REGULATOR OMPR"/>
    <property type="match status" value="1"/>
</dbReference>
<protein>
    <submittedName>
        <fullName evidence="10">Response regulator transcription factor</fullName>
    </submittedName>
</protein>
<dbReference type="Gene3D" id="1.10.10.10">
    <property type="entry name" value="Winged helix-like DNA-binding domain superfamily/Winged helix DNA-binding domain"/>
    <property type="match status" value="1"/>
</dbReference>
<dbReference type="InterPro" id="IPR001867">
    <property type="entry name" value="OmpR/PhoB-type_DNA-bd"/>
</dbReference>
<dbReference type="PROSITE" id="PS50110">
    <property type="entry name" value="RESPONSE_REGULATORY"/>
    <property type="match status" value="1"/>
</dbReference>
<organism evidence="10 11">
    <name type="scientific">Actinocorallia longicatena</name>
    <dbReference type="NCBI Taxonomy" id="111803"/>
    <lineage>
        <taxon>Bacteria</taxon>
        <taxon>Bacillati</taxon>
        <taxon>Actinomycetota</taxon>
        <taxon>Actinomycetes</taxon>
        <taxon>Streptosporangiales</taxon>
        <taxon>Thermomonosporaceae</taxon>
        <taxon>Actinocorallia</taxon>
    </lineage>
</organism>
<keyword evidence="1 5" id="KW-0597">Phosphoprotein</keyword>
<proteinExistence type="predicted"/>
<dbReference type="PANTHER" id="PTHR48111">
    <property type="entry name" value="REGULATOR OF RPOS"/>
    <property type="match status" value="1"/>
</dbReference>
<evidence type="ECO:0000259" key="9">
    <source>
        <dbReference type="PROSITE" id="PS51755"/>
    </source>
</evidence>
<dbReference type="Gene3D" id="3.40.50.2300">
    <property type="match status" value="1"/>
</dbReference>
<reference evidence="11" key="1">
    <citation type="journal article" date="2019" name="Int. J. Syst. Evol. Microbiol.">
        <title>The Global Catalogue of Microorganisms (GCM) 10K type strain sequencing project: providing services to taxonomists for standard genome sequencing and annotation.</title>
        <authorList>
            <consortium name="The Broad Institute Genomics Platform"/>
            <consortium name="The Broad Institute Genome Sequencing Center for Infectious Disease"/>
            <person name="Wu L."/>
            <person name="Ma J."/>
        </authorList>
    </citation>
    <scope>NUCLEOTIDE SEQUENCE [LARGE SCALE GENOMIC DNA]</scope>
    <source>
        <strain evidence="11">JCM 9377</strain>
    </source>
</reference>
<feature type="modified residue" description="4-aspartylphosphate" evidence="5">
    <location>
        <position position="96"/>
    </location>
</feature>
<dbReference type="InterPro" id="IPR039420">
    <property type="entry name" value="WalR-like"/>
</dbReference>
<dbReference type="InterPro" id="IPR016032">
    <property type="entry name" value="Sig_transdc_resp-reg_C-effctor"/>
</dbReference>
<dbReference type="CDD" id="cd00383">
    <property type="entry name" value="trans_reg_C"/>
    <property type="match status" value="1"/>
</dbReference>
<dbReference type="InterPro" id="IPR001789">
    <property type="entry name" value="Sig_transdc_resp-reg_receiver"/>
</dbReference>
<keyword evidence="11" id="KW-1185">Reference proteome</keyword>
<dbReference type="InterPro" id="IPR011006">
    <property type="entry name" value="CheY-like_superfamily"/>
</dbReference>
<dbReference type="SUPFAM" id="SSF46894">
    <property type="entry name" value="C-terminal effector domain of the bipartite response regulators"/>
    <property type="match status" value="1"/>
</dbReference>
<evidence type="ECO:0000313" key="11">
    <source>
        <dbReference type="Proteomes" id="UP001501237"/>
    </source>
</evidence>
<evidence type="ECO:0000256" key="3">
    <source>
        <dbReference type="ARBA" id="ARBA00023125"/>
    </source>
</evidence>
<dbReference type="InterPro" id="IPR036388">
    <property type="entry name" value="WH-like_DNA-bd_sf"/>
</dbReference>
<evidence type="ECO:0000313" key="10">
    <source>
        <dbReference type="EMBL" id="GAA3233738.1"/>
    </source>
</evidence>
<dbReference type="SUPFAM" id="SSF52172">
    <property type="entry name" value="CheY-like"/>
    <property type="match status" value="1"/>
</dbReference>
<dbReference type="RefSeq" id="WP_344836267.1">
    <property type="nucleotide sequence ID" value="NZ_BAAAUV010000025.1"/>
</dbReference>
<dbReference type="SMART" id="SM00862">
    <property type="entry name" value="Trans_reg_C"/>
    <property type="match status" value="1"/>
</dbReference>
<evidence type="ECO:0000256" key="1">
    <source>
        <dbReference type="ARBA" id="ARBA00022553"/>
    </source>
</evidence>
<evidence type="ECO:0000259" key="8">
    <source>
        <dbReference type="PROSITE" id="PS50110"/>
    </source>
</evidence>
<keyword evidence="2" id="KW-0805">Transcription regulation</keyword>
<evidence type="ECO:0000256" key="6">
    <source>
        <dbReference type="PROSITE-ProRule" id="PRU01091"/>
    </source>
</evidence>
<feature type="domain" description="OmpR/PhoB-type" evidence="9">
    <location>
        <begin position="165"/>
        <end position="259"/>
    </location>
</feature>
<keyword evidence="3 6" id="KW-0238">DNA-binding</keyword>
<evidence type="ECO:0000256" key="5">
    <source>
        <dbReference type="PROSITE-ProRule" id="PRU00169"/>
    </source>
</evidence>